<dbReference type="STRING" id="84724.SAMN04488564_12146"/>
<dbReference type="Proteomes" id="UP000198583">
    <property type="component" value="Unassembled WGS sequence"/>
</dbReference>
<reference evidence="4" key="1">
    <citation type="submission" date="2016-10" db="EMBL/GenBank/DDBJ databases">
        <authorList>
            <person name="Varghese N."/>
            <person name="Submissions S."/>
        </authorList>
    </citation>
    <scope>NUCLEOTIDE SEQUENCE [LARGE SCALE GENOMIC DNA]</scope>
    <source>
        <strain evidence="4">DSM 44232</strain>
    </source>
</reference>
<proteinExistence type="predicted"/>
<organism evidence="3 4">
    <name type="scientific">Lentzea waywayandensis</name>
    <dbReference type="NCBI Taxonomy" id="84724"/>
    <lineage>
        <taxon>Bacteria</taxon>
        <taxon>Bacillati</taxon>
        <taxon>Actinomycetota</taxon>
        <taxon>Actinomycetes</taxon>
        <taxon>Pseudonocardiales</taxon>
        <taxon>Pseudonocardiaceae</taxon>
        <taxon>Lentzea</taxon>
    </lineage>
</organism>
<evidence type="ECO:0000313" key="4">
    <source>
        <dbReference type="Proteomes" id="UP000198583"/>
    </source>
</evidence>
<keyword evidence="2" id="KW-0732">Signal</keyword>
<dbReference type="OrthoDB" id="5148907at2"/>
<feature type="signal peptide" evidence="2">
    <location>
        <begin position="1"/>
        <end position="21"/>
    </location>
</feature>
<name>A0A1I6FIE7_9PSEU</name>
<evidence type="ECO:0000313" key="3">
    <source>
        <dbReference type="EMBL" id="SFR29723.1"/>
    </source>
</evidence>
<dbReference type="RefSeq" id="WP_143139087.1">
    <property type="nucleotide sequence ID" value="NZ_FOYL01000021.1"/>
</dbReference>
<evidence type="ECO:0000256" key="1">
    <source>
        <dbReference type="SAM" id="MobiDB-lite"/>
    </source>
</evidence>
<gene>
    <name evidence="3" type="ORF">SAMN04488564_12146</name>
</gene>
<evidence type="ECO:0000256" key="2">
    <source>
        <dbReference type="SAM" id="SignalP"/>
    </source>
</evidence>
<feature type="compositionally biased region" description="Polar residues" evidence="1">
    <location>
        <begin position="26"/>
        <end position="36"/>
    </location>
</feature>
<dbReference type="AlphaFoldDB" id="A0A1I6FIE7"/>
<protein>
    <submittedName>
        <fullName evidence="3">Uncharacterized protein</fullName>
    </submittedName>
</protein>
<dbReference type="EMBL" id="FOYL01000021">
    <property type="protein sequence ID" value="SFR29723.1"/>
    <property type="molecule type" value="Genomic_DNA"/>
</dbReference>
<sequence length="141" mass="13683">MRGLAAVLLCLVLASCGQVPPAQVPGPSTSTIVSSVSAPGTTAPSVPAPVPPSSASLPPTLPTPSRALDPGVKTVRGTVSTGAEAGCVLLSAEGTQYLLLGADPAIAVAGAVVEVTGKADPGGMTTCQQGTPFHVTSTKRG</sequence>
<feature type="chain" id="PRO_5039727084" evidence="2">
    <location>
        <begin position="22"/>
        <end position="141"/>
    </location>
</feature>
<dbReference type="PROSITE" id="PS51257">
    <property type="entry name" value="PROKAR_LIPOPROTEIN"/>
    <property type="match status" value="1"/>
</dbReference>
<keyword evidence="4" id="KW-1185">Reference proteome</keyword>
<accession>A0A1I6FIE7</accession>
<feature type="region of interest" description="Disordered" evidence="1">
    <location>
        <begin position="24"/>
        <end position="72"/>
    </location>
</feature>